<dbReference type="RefSeq" id="WP_166207130.1">
    <property type="nucleotide sequence ID" value="NZ_CP088285.1"/>
</dbReference>
<dbReference type="PANTHER" id="PTHR30386:SF27">
    <property type="entry name" value="MEMBRANE FUSION PROTEIN (MFP) FAMILY PROTEIN"/>
    <property type="match status" value="1"/>
</dbReference>
<evidence type="ECO:0000256" key="1">
    <source>
        <dbReference type="ARBA" id="ARBA00004377"/>
    </source>
</evidence>
<reference evidence="14" key="3">
    <citation type="submission" date="2024-03" db="EMBL/GenBank/DDBJ databases">
        <authorList>
            <person name="Bromfield E.S.P."/>
            <person name="Cloutier S."/>
        </authorList>
    </citation>
    <scope>NUCLEOTIDE SEQUENCE</scope>
    <source>
        <strain evidence="14">5S5</strain>
    </source>
</reference>
<evidence type="ECO:0000256" key="7">
    <source>
        <dbReference type="ARBA" id="ARBA00022989"/>
    </source>
</evidence>
<reference evidence="14" key="2">
    <citation type="journal article" date="2021" name="Int. J. Syst. Evol. Microbiol.">
        <title>Bradyrhizobium septentrionale sp. nov. (sv. septentrionale) and Bradyrhizobium quebecense sp. nov. (sv. septentrionale) associated with legumes native to Canada possess rearranged symbiosis genes and numerous insertion sequences.</title>
        <authorList>
            <person name="Bromfield E.S.P."/>
            <person name="Cloutier S."/>
        </authorList>
    </citation>
    <scope>NUCLEOTIDE SEQUENCE</scope>
    <source>
        <strain evidence="14">5S5</strain>
    </source>
</reference>
<keyword evidence="4 9" id="KW-1003">Cell membrane</keyword>
<dbReference type="InterPro" id="IPR058982">
    <property type="entry name" value="Beta-barrel_AprE"/>
</dbReference>
<dbReference type="Gene3D" id="2.40.50.100">
    <property type="match status" value="1"/>
</dbReference>
<dbReference type="GO" id="GO:0005886">
    <property type="term" value="C:plasma membrane"/>
    <property type="evidence" value="ECO:0007669"/>
    <property type="project" value="UniProtKB-SubCell"/>
</dbReference>
<evidence type="ECO:0000256" key="6">
    <source>
        <dbReference type="ARBA" id="ARBA00022692"/>
    </source>
</evidence>
<dbReference type="InterPro" id="IPR010129">
    <property type="entry name" value="T1SS_HlyD"/>
</dbReference>
<evidence type="ECO:0000256" key="9">
    <source>
        <dbReference type="RuleBase" id="RU365093"/>
    </source>
</evidence>
<evidence type="ECO:0000256" key="2">
    <source>
        <dbReference type="ARBA" id="ARBA00009477"/>
    </source>
</evidence>
<organism evidence="13">
    <name type="scientific">Bradyrhizobium septentrionale</name>
    <dbReference type="NCBI Taxonomy" id="1404411"/>
    <lineage>
        <taxon>Bacteria</taxon>
        <taxon>Pseudomonadati</taxon>
        <taxon>Pseudomonadota</taxon>
        <taxon>Alphaproteobacteria</taxon>
        <taxon>Hyphomicrobiales</taxon>
        <taxon>Nitrobacteraceae</taxon>
        <taxon>Bradyrhizobium</taxon>
    </lineage>
</organism>
<name>A0A973W3X2_9BRAD</name>
<dbReference type="EMBL" id="JAAOLE020000001">
    <property type="protein sequence ID" value="NVI47137.1"/>
    <property type="molecule type" value="Genomic_DNA"/>
</dbReference>
<evidence type="ECO:0000313" key="13">
    <source>
        <dbReference type="EMBL" id="NVI47137.1"/>
    </source>
</evidence>
<dbReference type="Proteomes" id="UP001432046">
    <property type="component" value="Chromosome"/>
</dbReference>
<evidence type="ECO:0000256" key="10">
    <source>
        <dbReference type="SAM" id="Coils"/>
    </source>
</evidence>
<dbReference type="InterPro" id="IPR050739">
    <property type="entry name" value="MFP"/>
</dbReference>
<accession>A0A973W3X2</accession>
<keyword evidence="7 9" id="KW-1133">Transmembrane helix</keyword>
<dbReference type="Gene3D" id="2.40.30.170">
    <property type="match status" value="1"/>
</dbReference>
<evidence type="ECO:0000313" key="15">
    <source>
        <dbReference type="Proteomes" id="UP001432046"/>
    </source>
</evidence>
<feature type="transmembrane region" description="Helical" evidence="9">
    <location>
        <begin position="43"/>
        <end position="62"/>
    </location>
</feature>
<evidence type="ECO:0000259" key="12">
    <source>
        <dbReference type="Pfam" id="PF26002"/>
    </source>
</evidence>
<keyword evidence="10" id="KW-0175">Coiled coil</keyword>
<dbReference type="EMBL" id="CP147711">
    <property type="protein sequence ID" value="WXC82975.1"/>
    <property type="molecule type" value="Genomic_DNA"/>
</dbReference>
<dbReference type="Pfam" id="PF26002">
    <property type="entry name" value="Beta-barrel_AprE"/>
    <property type="match status" value="1"/>
</dbReference>
<comment type="similarity">
    <text evidence="2 9">Belongs to the membrane fusion protein (MFP) (TC 8.A.1) family.</text>
</comment>
<dbReference type="PANTHER" id="PTHR30386">
    <property type="entry name" value="MEMBRANE FUSION SUBUNIT OF EMRAB-TOLC MULTIDRUG EFFLUX PUMP"/>
    <property type="match status" value="1"/>
</dbReference>
<dbReference type="AlphaFoldDB" id="A0A973W3X2"/>
<dbReference type="GO" id="GO:0015031">
    <property type="term" value="P:protein transport"/>
    <property type="evidence" value="ECO:0007669"/>
    <property type="project" value="InterPro"/>
</dbReference>
<evidence type="ECO:0000256" key="5">
    <source>
        <dbReference type="ARBA" id="ARBA00022519"/>
    </source>
</evidence>
<reference evidence="13" key="1">
    <citation type="submission" date="2020-06" db="EMBL/GenBank/DDBJ databases">
        <title>Whole Genome Sequence of Bradyrhizobium sp. Strain 1S1.</title>
        <authorList>
            <person name="Bromfield E.S.P."/>
            <person name="Cloutier S."/>
        </authorList>
    </citation>
    <scope>NUCLEOTIDE SEQUENCE [LARGE SCALE GENOMIC DNA]</scope>
    <source>
        <strain evidence="13">1S1</strain>
    </source>
</reference>
<evidence type="ECO:0000259" key="11">
    <source>
        <dbReference type="Pfam" id="PF25994"/>
    </source>
</evidence>
<keyword evidence="15" id="KW-1185">Reference proteome</keyword>
<sequence length="489" mass="52984">MGKEVTPARQVLFPFKSDVRGADREFLPSALEILETPASPVKVALMLTICAFVAAALAWSVFGRLDVHAVALGKIVPSGQTKFIQPFDPGTVVSLSVTNGMRVEAGQELMAFDAAEAEAEARRQSEAASALRAEVARRKVAIDQAKAWPGRPLFPVADVEWQDDVPPAFRSREHRVLAADLSQLAETIGTLEKQIAQKHATRERLNMSIAYQTELIKTLQDRVAVREASLKLEVGTKINLFDALESLDKSRSSLASDKGQLLETEAAIVELRGEKDKDLATFIADNSTKLADAEKKLDDAVQQYAKASTKLARTKLLAPTSGTVQALAVTTLGQVVTTGQQLLTIVPDGGRLQAEVYVSNTDIGFIKVGQDVVVKVDTFPFTRFGSLHGKVINVANDAIDEQTARRQQANPTSTVNAMANTPGAPGQPQNFVFLVTVALEESAMKIDNVIIPLTPGMTLTAEVRTDDRRIISYLLSPLTKVASEAFRER</sequence>
<dbReference type="Pfam" id="PF25994">
    <property type="entry name" value="HH_AprE"/>
    <property type="match status" value="1"/>
</dbReference>
<keyword evidence="3 9" id="KW-0813">Transport</keyword>
<evidence type="ECO:0000313" key="14">
    <source>
        <dbReference type="EMBL" id="WXC82975.1"/>
    </source>
</evidence>
<proteinExistence type="inferred from homology"/>
<evidence type="ECO:0000256" key="3">
    <source>
        <dbReference type="ARBA" id="ARBA00022448"/>
    </source>
</evidence>
<dbReference type="NCBIfam" id="TIGR01843">
    <property type="entry name" value="type_I_hlyD"/>
    <property type="match status" value="1"/>
</dbReference>
<evidence type="ECO:0000256" key="8">
    <source>
        <dbReference type="ARBA" id="ARBA00023136"/>
    </source>
</evidence>
<dbReference type="InterPro" id="IPR058781">
    <property type="entry name" value="HH_AprE-like"/>
</dbReference>
<evidence type="ECO:0000256" key="4">
    <source>
        <dbReference type="ARBA" id="ARBA00022475"/>
    </source>
</evidence>
<feature type="domain" description="AprE-like long alpha-helical hairpin" evidence="11">
    <location>
        <begin position="117"/>
        <end position="308"/>
    </location>
</feature>
<protein>
    <recommendedName>
        <fullName evidence="9">Membrane fusion protein (MFP) family protein</fullName>
    </recommendedName>
</protein>
<keyword evidence="6 9" id="KW-0812">Transmembrane</keyword>
<keyword evidence="5 9" id="KW-0997">Cell inner membrane</keyword>
<keyword evidence="8 9" id="KW-0472">Membrane</keyword>
<dbReference type="PRINTS" id="PR01490">
    <property type="entry name" value="RTXTOXIND"/>
</dbReference>
<comment type="subcellular location">
    <subcellularLocation>
        <location evidence="1 9">Cell inner membrane</location>
        <topology evidence="1 9">Single-pass membrane protein</topology>
    </subcellularLocation>
</comment>
<gene>
    <name evidence="13" type="ORF">HAP48_030115</name>
    <name evidence="14" type="ORF">WDK88_16010</name>
</gene>
<feature type="domain" description="AprE-like beta-barrel" evidence="12">
    <location>
        <begin position="353"/>
        <end position="405"/>
    </location>
</feature>
<feature type="coiled-coil region" evidence="10">
    <location>
        <begin position="283"/>
        <end position="310"/>
    </location>
</feature>